<evidence type="ECO:0000256" key="6">
    <source>
        <dbReference type="SAM" id="Phobius"/>
    </source>
</evidence>
<feature type="transmembrane region" description="Helical" evidence="6">
    <location>
        <begin position="786"/>
        <end position="810"/>
    </location>
</feature>
<feature type="transmembrane region" description="Helical" evidence="6">
    <location>
        <begin position="20"/>
        <end position="39"/>
    </location>
</feature>
<evidence type="ECO:0000313" key="9">
    <source>
        <dbReference type="Proteomes" id="UP001209694"/>
    </source>
</evidence>
<comment type="subcellular location">
    <subcellularLocation>
        <location evidence="1">Cell membrane</location>
        <topology evidence="1">Multi-pass membrane protein</topology>
    </subcellularLocation>
</comment>
<feature type="transmembrane region" description="Helical" evidence="6">
    <location>
        <begin position="342"/>
        <end position="364"/>
    </location>
</feature>
<name>A0AAW5V809_9LEPT</name>
<evidence type="ECO:0000256" key="4">
    <source>
        <dbReference type="ARBA" id="ARBA00022989"/>
    </source>
</evidence>
<feature type="transmembrane region" description="Helical" evidence="6">
    <location>
        <begin position="421"/>
        <end position="447"/>
    </location>
</feature>
<feature type="transmembrane region" description="Helical" evidence="6">
    <location>
        <begin position="755"/>
        <end position="774"/>
    </location>
</feature>
<evidence type="ECO:0000256" key="3">
    <source>
        <dbReference type="ARBA" id="ARBA00022692"/>
    </source>
</evidence>
<evidence type="ECO:0000313" key="8">
    <source>
        <dbReference type="EMBL" id="MCW7516585.1"/>
    </source>
</evidence>
<keyword evidence="3 6" id="KW-0812">Transmembrane</keyword>
<evidence type="ECO:0000256" key="5">
    <source>
        <dbReference type="ARBA" id="ARBA00023136"/>
    </source>
</evidence>
<dbReference type="Proteomes" id="UP001209694">
    <property type="component" value="Unassembled WGS sequence"/>
</dbReference>
<evidence type="ECO:0000256" key="2">
    <source>
        <dbReference type="ARBA" id="ARBA00022475"/>
    </source>
</evidence>
<dbReference type="PANTHER" id="PTHR30287">
    <property type="entry name" value="MEMBRANE COMPONENT OF PREDICTED ABC SUPERFAMILY METABOLITE UPTAKE TRANSPORTER"/>
    <property type="match status" value="1"/>
</dbReference>
<reference evidence="8" key="1">
    <citation type="submission" date="2022-06" db="EMBL/GenBank/DDBJ databases">
        <title>Leptospira isolates from biofilms formed at urban environments.</title>
        <authorList>
            <person name="Ribeiro P.S."/>
            <person name="Sousa T."/>
            <person name="Carvalho N."/>
            <person name="Aburjaile F."/>
            <person name="Neves F."/>
            <person name="Oliveira D."/>
            <person name="Blanco L."/>
            <person name="Lima J."/>
            <person name="Costa F."/>
            <person name="Brenig B."/>
            <person name="Soares S."/>
            <person name="Ramos R."/>
            <person name="Goes-Neto A."/>
            <person name="Matiuzzi M."/>
            <person name="Azevedo V."/>
            <person name="Ristow P."/>
        </authorList>
    </citation>
    <scope>NUCLEOTIDE SEQUENCE</scope>
    <source>
        <strain evidence="8">VSF7</strain>
    </source>
</reference>
<dbReference type="AlphaFoldDB" id="A0AAW5V809"/>
<keyword evidence="4 6" id="KW-1133">Transmembrane helix</keyword>
<feature type="domain" description="ABC3 transporter permease C-terminal" evidence="7">
    <location>
        <begin position="698"/>
        <end position="813"/>
    </location>
</feature>
<organism evidence="8 9">
    <name type="scientific">Leptospira levettii</name>
    <dbReference type="NCBI Taxonomy" id="2023178"/>
    <lineage>
        <taxon>Bacteria</taxon>
        <taxon>Pseudomonadati</taxon>
        <taxon>Spirochaetota</taxon>
        <taxon>Spirochaetia</taxon>
        <taxon>Leptospirales</taxon>
        <taxon>Leptospiraceae</taxon>
        <taxon>Leptospira</taxon>
    </lineage>
</organism>
<keyword evidence="2" id="KW-1003">Cell membrane</keyword>
<evidence type="ECO:0000256" key="1">
    <source>
        <dbReference type="ARBA" id="ARBA00004651"/>
    </source>
</evidence>
<protein>
    <submittedName>
        <fullName evidence="8">ABC transporter permease</fullName>
    </submittedName>
</protein>
<sequence length="821" mass="93585">MIHLYLNFIFGYLKNNRSKVFFNLVSITLGIALFVSTQINGWKAEKSLVDQTIGFNSQNMIGRYVPNATHSRVDSKTLRSLDSNLPEVFHIEPELFIKGYTTFTDNQSLSFPIIGRDLITFNINSNHQINRQKFPKYFVSNSLLQKIKHENKHVSLNLCNQILTINFADTMPIESDGLFIVTDIERLQSICELKNTFTTINILIQNEARFESWNVNFTQLFRNQNWKFETIDEIKERAGVALASLKINLTIISLVSVLISFFMVSNIYTGIFLSRKTEFGILLSIGGSRLNNFFLFMTLALLLGLIGGIIGTFVGITFANLNFFQTSTTLTDSSQLESYRAFPIMIVLYGIFLSIAGSILSALFNAIKAYNILPIELLKERNEAPTKPEISLQLKWFLSFFLIFLGIAIGCIKIQKQILPGLLGVSLVILGFILINYVSITLIVKWISKSFEQFNLSTSFHLAIKEIEMEAWKNGLTISTIMLATSLVFTLSSLTLSYENSLKKWIQEENQSDFSLINEKKLNSGEPGVSIHLLNELEKTNLFSKVEPFFINSKFIVNGKYYTLHVLNFKENENKDGIFVSKNLCYLEKICKESPLKVNTPNKGIISLKVQDEKENFFSERGTIIMDFSLYKSLFPIQELNSIRLSISDLSKKDEALLKMKQLASENELIYLDQEKLKELYLTGMNRVFSVLDSLKLTAILISLLSLATSIFYYVKEKSKILAGLKAIGMNFLQIFLLLFYQTLFLLFAGMTSGILNSLILSPIVIFGINQNAFGWDLIFTYPVHFVANLPILILLYATIITIIPFYFVYRMKISKELNYE</sequence>
<feature type="transmembrane region" description="Helical" evidence="6">
    <location>
        <begin position="247"/>
        <end position="273"/>
    </location>
</feature>
<dbReference type="RefSeq" id="WP_135652445.1">
    <property type="nucleotide sequence ID" value="NZ_JAMQPS010000004.1"/>
</dbReference>
<dbReference type="GO" id="GO:0005886">
    <property type="term" value="C:plasma membrane"/>
    <property type="evidence" value="ECO:0007669"/>
    <property type="project" value="UniProtKB-SubCell"/>
</dbReference>
<gene>
    <name evidence="8" type="ORF">ND810_15570</name>
</gene>
<keyword evidence="5 6" id="KW-0472">Membrane</keyword>
<feature type="transmembrane region" description="Helical" evidence="6">
    <location>
        <begin position="396"/>
        <end position="414"/>
    </location>
</feature>
<dbReference type="InterPro" id="IPR003838">
    <property type="entry name" value="ABC3_permease_C"/>
</dbReference>
<accession>A0AAW5V809</accession>
<dbReference type="InterPro" id="IPR038766">
    <property type="entry name" value="Membrane_comp_ABC_pdt"/>
</dbReference>
<dbReference type="EMBL" id="JAMQQD010000006">
    <property type="protein sequence ID" value="MCW7516585.1"/>
    <property type="molecule type" value="Genomic_DNA"/>
</dbReference>
<feature type="transmembrane region" description="Helical" evidence="6">
    <location>
        <begin position="293"/>
        <end position="321"/>
    </location>
</feature>
<evidence type="ECO:0000259" key="7">
    <source>
        <dbReference type="Pfam" id="PF02687"/>
    </source>
</evidence>
<proteinExistence type="predicted"/>
<feature type="transmembrane region" description="Helical" evidence="6">
    <location>
        <begin position="727"/>
        <end position="748"/>
    </location>
</feature>
<feature type="domain" description="ABC3 transporter permease C-terminal" evidence="7">
    <location>
        <begin position="251"/>
        <end position="368"/>
    </location>
</feature>
<feature type="transmembrane region" description="Helical" evidence="6">
    <location>
        <begin position="695"/>
        <end position="715"/>
    </location>
</feature>
<dbReference type="Pfam" id="PF02687">
    <property type="entry name" value="FtsX"/>
    <property type="match status" value="2"/>
</dbReference>
<feature type="transmembrane region" description="Helical" evidence="6">
    <location>
        <begin position="476"/>
        <end position="498"/>
    </location>
</feature>
<dbReference type="PANTHER" id="PTHR30287:SF2">
    <property type="entry name" value="BLL1001 PROTEIN"/>
    <property type="match status" value="1"/>
</dbReference>
<comment type="caution">
    <text evidence="8">The sequence shown here is derived from an EMBL/GenBank/DDBJ whole genome shotgun (WGS) entry which is preliminary data.</text>
</comment>